<dbReference type="EC" id="2.4.99.28" evidence="19"/>
<reference evidence="22 23" key="1">
    <citation type="journal article" date="2016" name="Nat. Commun.">
        <title>Thousands of microbial genomes shed light on interconnected biogeochemical processes in an aquifer system.</title>
        <authorList>
            <person name="Anantharaman K."/>
            <person name="Brown C.T."/>
            <person name="Hug L.A."/>
            <person name="Sharon I."/>
            <person name="Castelle C.J."/>
            <person name="Probst A.J."/>
            <person name="Thomas B.C."/>
            <person name="Singh A."/>
            <person name="Wilkins M.J."/>
            <person name="Karaoz U."/>
            <person name="Brodie E.L."/>
            <person name="Williams K.H."/>
            <person name="Hubbard S.S."/>
            <person name="Banfield J.F."/>
        </authorList>
    </citation>
    <scope>NUCLEOTIDE SEQUENCE [LARGE SCALE GENOMIC DNA]</scope>
</reference>
<evidence type="ECO:0000256" key="11">
    <source>
        <dbReference type="ARBA" id="ARBA00023136"/>
    </source>
</evidence>
<evidence type="ECO:0000256" key="2">
    <source>
        <dbReference type="ARBA" id="ARBA00004752"/>
    </source>
</evidence>
<evidence type="ECO:0000313" key="22">
    <source>
        <dbReference type="EMBL" id="OGN07588.1"/>
    </source>
</evidence>
<keyword evidence="13" id="KW-0961">Cell wall biogenesis/degradation</keyword>
<evidence type="ECO:0000256" key="20">
    <source>
        <dbReference type="ARBA" id="ARBA00049902"/>
    </source>
</evidence>
<organism evidence="22 23">
    <name type="scientific">Candidatus Yanofskybacteria bacterium RIFCSPHIGHO2_02_FULL_38_22b</name>
    <dbReference type="NCBI Taxonomy" id="1802673"/>
    <lineage>
        <taxon>Bacteria</taxon>
        <taxon>Candidatus Yanofskyibacteriota</taxon>
    </lineage>
</organism>
<name>A0A1F8F4I7_9BACT</name>
<evidence type="ECO:0000256" key="5">
    <source>
        <dbReference type="ARBA" id="ARBA00022676"/>
    </source>
</evidence>
<keyword evidence="5" id="KW-0328">Glycosyltransferase</keyword>
<keyword evidence="9" id="KW-0573">Peptidoglycan synthesis</keyword>
<evidence type="ECO:0000256" key="21">
    <source>
        <dbReference type="SAM" id="Phobius"/>
    </source>
</evidence>
<dbReference type="GO" id="GO:0051301">
    <property type="term" value="P:cell division"/>
    <property type="evidence" value="ECO:0007669"/>
    <property type="project" value="UniProtKB-KW"/>
</dbReference>
<dbReference type="GO" id="GO:0015648">
    <property type="term" value="F:lipid-linked peptidoglycan transporter activity"/>
    <property type="evidence" value="ECO:0007669"/>
    <property type="project" value="TreeGrafter"/>
</dbReference>
<feature type="transmembrane region" description="Helical" evidence="21">
    <location>
        <begin position="103"/>
        <end position="124"/>
    </location>
</feature>
<keyword evidence="8" id="KW-0133">Cell shape</keyword>
<keyword evidence="4 22" id="KW-0132">Cell division</keyword>
<dbReference type="EMBL" id="MGJN01000004">
    <property type="protein sequence ID" value="OGN07588.1"/>
    <property type="molecule type" value="Genomic_DNA"/>
</dbReference>
<proteinExistence type="inferred from homology"/>
<evidence type="ECO:0000256" key="18">
    <source>
        <dbReference type="ARBA" id="ARBA00041418"/>
    </source>
</evidence>
<comment type="pathway">
    <text evidence="2">Cell wall biogenesis; peptidoglycan biosynthesis.</text>
</comment>
<evidence type="ECO:0000256" key="14">
    <source>
        <dbReference type="ARBA" id="ARBA00032370"/>
    </source>
</evidence>
<keyword evidence="7 21" id="KW-0812">Transmembrane</keyword>
<evidence type="ECO:0000256" key="13">
    <source>
        <dbReference type="ARBA" id="ARBA00023316"/>
    </source>
</evidence>
<dbReference type="PANTHER" id="PTHR30474">
    <property type="entry name" value="CELL CYCLE PROTEIN"/>
    <property type="match status" value="1"/>
</dbReference>
<dbReference type="PROSITE" id="PS00428">
    <property type="entry name" value="FTSW_RODA_SPOVE"/>
    <property type="match status" value="1"/>
</dbReference>
<comment type="similarity">
    <text evidence="16">Belongs to the SEDS family. FtsW subfamily.</text>
</comment>
<feature type="transmembrane region" description="Helical" evidence="21">
    <location>
        <begin position="40"/>
        <end position="60"/>
    </location>
</feature>
<evidence type="ECO:0000256" key="9">
    <source>
        <dbReference type="ARBA" id="ARBA00022984"/>
    </source>
</evidence>
<evidence type="ECO:0000313" key="23">
    <source>
        <dbReference type="Proteomes" id="UP000176834"/>
    </source>
</evidence>
<dbReference type="AlphaFoldDB" id="A0A1F8F4I7"/>
<evidence type="ECO:0000256" key="16">
    <source>
        <dbReference type="ARBA" id="ARBA00038053"/>
    </source>
</evidence>
<evidence type="ECO:0000256" key="6">
    <source>
        <dbReference type="ARBA" id="ARBA00022679"/>
    </source>
</evidence>
<dbReference type="InterPro" id="IPR018365">
    <property type="entry name" value="Cell_cycle_FtsW-rel_CS"/>
</dbReference>
<feature type="transmembrane region" description="Helical" evidence="21">
    <location>
        <begin position="299"/>
        <end position="323"/>
    </location>
</feature>
<evidence type="ECO:0000256" key="8">
    <source>
        <dbReference type="ARBA" id="ARBA00022960"/>
    </source>
</evidence>
<comment type="subcellular location">
    <subcellularLocation>
        <location evidence="1">Cell membrane</location>
        <topology evidence="1">Multi-pass membrane protein</topology>
    </subcellularLocation>
</comment>
<feature type="transmembrane region" description="Helical" evidence="21">
    <location>
        <begin position="72"/>
        <end position="91"/>
    </location>
</feature>
<sequence>MYMAKAIFATTLLLLIFGLIVLSSAGIVEGQKKFGSSYYYLTHQLLYGVLPGLALMFLFFKIDYKFWKKVSLPILFGALLMMILVFLPNFGHNLKGATRWLDIGGLSLQPSEILKLALIIYLAAWFGNRDERIRNWSYGTAPFLIVLSFVAILLLLQPDIGTLIIVTIISSAIYFFAGSPVKHFLIIGLLIIGVLGLMIVVEPYRFNRVKTFLDPSIDPRGISYQLNQSLIAVGSGGMFGVGFGKSTQKFGFLPEVTNDSIFAILVEELGLVGAGVLIGLFVFFTFLTVKTAHNISDKFGKLLVMGVVAWIVGQAFLNIGAIIGLVPLTGIPLPFVSYGGTAMMVLLAGVGIVLNVAKRV</sequence>
<feature type="transmembrane region" description="Helical" evidence="21">
    <location>
        <begin position="261"/>
        <end position="287"/>
    </location>
</feature>
<dbReference type="GO" id="GO:0032153">
    <property type="term" value="C:cell division site"/>
    <property type="evidence" value="ECO:0007669"/>
    <property type="project" value="TreeGrafter"/>
</dbReference>
<dbReference type="Pfam" id="PF01098">
    <property type="entry name" value="FTSW_RODA_SPOVE"/>
    <property type="match status" value="1"/>
</dbReference>
<keyword evidence="11 21" id="KW-0472">Membrane</keyword>
<comment type="catalytic activity">
    <reaction evidence="20">
        <text>[GlcNAc-(1-&gt;4)-Mur2Ac(oyl-L-Ala-gamma-D-Glu-L-Lys-D-Ala-D-Ala)](n)-di-trans,octa-cis-undecaprenyl diphosphate + beta-D-GlcNAc-(1-&gt;4)-Mur2Ac(oyl-L-Ala-gamma-D-Glu-L-Lys-D-Ala-D-Ala)-di-trans,octa-cis-undecaprenyl diphosphate = [GlcNAc-(1-&gt;4)-Mur2Ac(oyl-L-Ala-gamma-D-Glu-L-Lys-D-Ala-D-Ala)](n+1)-di-trans,octa-cis-undecaprenyl diphosphate + di-trans,octa-cis-undecaprenyl diphosphate + H(+)</text>
        <dbReference type="Rhea" id="RHEA:23708"/>
        <dbReference type="Rhea" id="RHEA-COMP:9602"/>
        <dbReference type="Rhea" id="RHEA-COMP:9603"/>
        <dbReference type="ChEBI" id="CHEBI:15378"/>
        <dbReference type="ChEBI" id="CHEBI:58405"/>
        <dbReference type="ChEBI" id="CHEBI:60033"/>
        <dbReference type="ChEBI" id="CHEBI:78435"/>
        <dbReference type="EC" id="2.4.99.28"/>
    </reaction>
</comment>
<keyword evidence="6" id="KW-0808">Transferase</keyword>
<feature type="transmembrane region" description="Helical" evidence="21">
    <location>
        <begin position="184"/>
        <end position="201"/>
    </location>
</feature>
<evidence type="ECO:0000256" key="3">
    <source>
        <dbReference type="ARBA" id="ARBA00022475"/>
    </source>
</evidence>
<keyword evidence="12" id="KW-0131">Cell cycle</keyword>
<evidence type="ECO:0000256" key="12">
    <source>
        <dbReference type="ARBA" id="ARBA00023306"/>
    </source>
</evidence>
<comment type="caution">
    <text evidence="22">The sequence shown here is derived from an EMBL/GenBank/DDBJ whole genome shotgun (WGS) entry which is preliminary data.</text>
</comment>
<evidence type="ECO:0000256" key="10">
    <source>
        <dbReference type="ARBA" id="ARBA00022989"/>
    </source>
</evidence>
<evidence type="ECO:0000256" key="1">
    <source>
        <dbReference type="ARBA" id="ARBA00004651"/>
    </source>
</evidence>
<evidence type="ECO:0000256" key="4">
    <source>
        <dbReference type="ARBA" id="ARBA00022618"/>
    </source>
</evidence>
<protein>
    <recommendedName>
        <fullName evidence="17">Probable peptidoglycan glycosyltransferase FtsW</fullName>
        <ecNumber evidence="19">2.4.99.28</ecNumber>
    </recommendedName>
    <alternativeName>
        <fullName evidence="18">Cell division protein FtsW</fullName>
    </alternativeName>
    <alternativeName>
        <fullName evidence="15">Cell wall polymerase</fullName>
    </alternativeName>
    <alternativeName>
        <fullName evidence="14">Peptidoglycan polymerase</fullName>
    </alternativeName>
</protein>
<gene>
    <name evidence="22" type="ORF">A3B86_00645</name>
</gene>
<dbReference type="GO" id="GO:0071555">
    <property type="term" value="P:cell wall organization"/>
    <property type="evidence" value="ECO:0007669"/>
    <property type="project" value="UniProtKB-KW"/>
</dbReference>
<keyword evidence="10 21" id="KW-1133">Transmembrane helix</keyword>
<evidence type="ECO:0000256" key="15">
    <source>
        <dbReference type="ARBA" id="ARBA00033270"/>
    </source>
</evidence>
<dbReference type="NCBIfam" id="TIGR02614">
    <property type="entry name" value="ftsW"/>
    <property type="match status" value="1"/>
</dbReference>
<feature type="transmembrane region" description="Helical" evidence="21">
    <location>
        <begin position="136"/>
        <end position="154"/>
    </location>
</feature>
<dbReference type="GO" id="GO:0008360">
    <property type="term" value="P:regulation of cell shape"/>
    <property type="evidence" value="ECO:0007669"/>
    <property type="project" value="UniProtKB-KW"/>
</dbReference>
<dbReference type="InterPro" id="IPR001182">
    <property type="entry name" value="FtsW/RodA"/>
</dbReference>
<feature type="transmembrane region" description="Helical" evidence="21">
    <location>
        <begin position="160"/>
        <end position="177"/>
    </location>
</feature>
<dbReference type="GO" id="GO:0009252">
    <property type="term" value="P:peptidoglycan biosynthetic process"/>
    <property type="evidence" value="ECO:0007669"/>
    <property type="project" value="UniProtKB-KW"/>
</dbReference>
<dbReference type="Proteomes" id="UP000176834">
    <property type="component" value="Unassembled WGS sequence"/>
</dbReference>
<feature type="transmembrane region" description="Helical" evidence="21">
    <location>
        <begin position="335"/>
        <end position="357"/>
    </location>
</feature>
<dbReference type="InterPro" id="IPR013437">
    <property type="entry name" value="FtsW"/>
</dbReference>
<evidence type="ECO:0000256" key="7">
    <source>
        <dbReference type="ARBA" id="ARBA00022692"/>
    </source>
</evidence>
<accession>A0A1F8F4I7</accession>
<keyword evidence="3" id="KW-1003">Cell membrane</keyword>
<dbReference type="PANTHER" id="PTHR30474:SF2">
    <property type="entry name" value="PEPTIDOGLYCAN GLYCOSYLTRANSFERASE FTSW-RELATED"/>
    <property type="match status" value="1"/>
</dbReference>
<dbReference type="GO" id="GO:0005886">
    <property type="term" value="C:plasma membrane"/>
    <property type="evidence" value="ECO:0007669"/>
    <property type="project" value="UniProtKB-SubCell"/>
</dbReference>
<evidence type="ECO:0000256" key="19">
    <source>
        <dbReference type="ARBA" id="ARBA00044770"/>
    </source>
</evidence>
<evidence type="ECO:0000256" key="17">
    <source>
        <dbReference type="ARBA" id="ARBA00041185"/>
    </source>
</evidence>
<dbReference type="GO" id="GO:0008955">
    <property type="term" value="F:peptidoglycan glycosyltransferase activity"/>
    <property type="evidence" value="ECO:0007669"/>
    <property type="project" value="UniProtKB-EC"/>
</dbReference>